<evidence type="ECO:0000313" key="17">
    <source>
        <dbReference type="EMBL" id="EKD14174.1"/>
    </source>
</evidence>
<keyword evidence="9" id="KW-0119">Carbohydrate metabolism</keyword>
<dbReference type="InterPro" id="IPR017853">
    <property type="entry name" value="GH"/>
</dbReference>
<organism evidence="17 18">
    <name type="scientific">Marssonina brunnea f. sp. multigermtubi (strain MB_m1)</name>
    <name type="common">Marssonina leaf spot fungus</name>
    <dbReference type="NCBI Taxonomy" id="1072389"/>
    <lineage>
        <taxon>Eukaryota</taxon>
        <taxon>Fungi</taxon>
        <taxon>Dikarya</taxon>
        <taxon>Ascomycota</taxon>
        <taxon>Pezizomycotina</taxon>
        <taxon>Leotiomycetes</taxon>
        <taxon>Helotiales</taxon>
        <taxon>Drepanopezizaceae</taxon>
        <taxon>Drepanopeziza</taxon>
    </lineage>
</organism>
<dbReference type="AlphaFoldDB" id="K1XNZ5"/>
<dbReference type="PANTHER" id="PTHR45708:SF47">
    <property type="entry name" value="ENDOCHITINASE A"/>
    <property type="match status" value="1"/>
</dbReference>
<dbReference type="EMBL" id="JH921447">
    <property type="protein sequence ID" value="EKD14174.1"/>
    <property type="molecule type" value="Genomic_DNA"/>
</dbReference>
<keyword evidence="6 13" id="KW-0378">Hydrolase</keyword>
<evidence type="ECO:0000259" key="16">
    <source>
        <dbReference type="PROSITE" id="PS51910"/>
    </source>
</evidence>
<comment type="catalytic activity">
    <reaction evidence="1">
        <text>Random endo-hydrolysis of N-acetyl-beta-D-glucosaminide (1-&gt;4)-beta-linkages in chitin and chitodextrins.</text>
        <dbReference type="EC" id="3.2.1.14"/>
    </reaction>
</comment>
<dbReference type="GO" id="GO:0098552">
    <property type="term" value="C:side of membrane"/>
    <property type="evidence" value="ECO:0007669"/>
    <property type="project" value="UniProtKB-KW"/>
</dbReference>
<accession>K1XNZ5</accession>
<protein>
    <recommendedName>
        <fullName evidence="3">chitinase</fullName>
        <ecNumber evidence="3">3.2.1.14</ecNumber>
    </recommendedName>
</protein>
<keyword evidence="8" id="KW-0472">Membrane</keyword>
<dbReference type="GO" id="GO:0005576">
    <property type="term" value="C:extracellular region"/>
    <property type="evidence" value="ECO:0007669"/>
    <property type="project" value="TreeGrafter"/>
</dbReference>
<evidence type="ECO:0000259" key="15">
    <source>
        <dbReference type="PROSITE" id="PS50948"/>
    </source>
</evidence>
<keyword evidence="10" id="KW-0449">Lipoprotein</keyword>
<feature type="domain" description="Apple" evidence="15">
    <location>
        <begin position="441"/>
        <end position="518"/>
    </location>
</feature>
<dbReference type="OrthoDB" id="6020543at2759"/>
<sequence>MMFSITLFAAVGTAISMISLVIATYDLNSKANLALYYGQGPNQKPLAHFCNSSSVDIIPIGFVNIFPSLANGLVAENFGNQCWNGNYTGPGYNGVNNPANNFLYRQCPQLQEDIYYCQTQTKKKILLSLGGEGGNYQLNGKADGEYLADFLWGAYGPYNASWVAAGGVRPLDRGYNNADPSKTIDIDGFDFDIERQSTDSQVGYIAAINRLRVRFAQYKQLNSCSKTYLISGAPQCPLPEQNMGLTITNAKFDILFIQFYNNGANGCTARNYSSSTNKATSGFNYNKWVTFVNSGASAGAKLYIGLLGSNYAGTASDYILASEAKPLIAAYHGATQFGGVMLWEATYAENNNAVTGYPGMNYYQIIKSFLAPYAPTVTSTTAICATTTSRSVPTSKSSTTSSRLTTTKITTASSTSSSTKPPTSSCTGLALATPKPSTALCGIKANFIAKAGSGALTSYSTGPYVASYQACAAQCIATSTCTNVYFVQGSTCNLKYGPVSYVVNTSGVNAYSLYTTDCFQCATCPNAALASPAPAGSICNVPGNSIPAAGTGTLVAYGAGSPYAATLRACGSVCFATAGCTNVYFVAGSHCNLHYGPTTYTQHVLLTVFPVFEAISYVWGDPLKSQEITLDGKILPITQSLFTALQHLRHGERERYLWADAICINQGVDEEKSEQHSLMGKIYSQAERFLIWIGEDGDENAETAFSYFSRIHALLSPRQNRDQLRQRMRGISYP</sequence>
<dbReference type="InterPro" id="IPR050542">
    <property type="entry name" value="Glycosyl_Hydrlase18_Chitinase"/>
</dbReference>
<feature type="domain" description="GH18" evidence="16">
    <location>
        <begin position="31"/>
        <end position="372"/>
    </location>
</feature>
<name>K1XNZ5_MARBU</name>
<dbReference type="GO" id="GO:0005886">
    <property type="term" value="C:plasma membrane"/>
    <property type="evidence" value="ECO:0007669"/>
    <property type="project" value="UniProtKB-SubCell"/>
</dbReference>
<evidence type="ECO:0000256" key="4">
    <source>
        <dbReference type="ARBA" id="ARBA00022475"/>
    </source>
</evidence>
<evidence type="ECO:0000256" key="8">
    <source>
        <dbReference type="ARBA" id="ARBA00023136"/>
    </source>
</evidence>
<dbReference type="InterPro" id="IPR003609">
    <property type="entry name" value="Pan_app"/>
</dbReference>
<keyword evidence="12" id="KW-0624">Polysaccharide degradation</keyword>
<dbReference type="SUPFAM" id="SSF51445">
    <property type="entry name" value="(Trans)glycosidases"/>
    <property type="match status" value="1"/>
</dbReference>
<dbReference type="EC" id="3.2.1.14" evidence="3"/>
<evidence type="ECO:0000256" key="6">
    <source>
        <dbReference type="ARBA" id="ARBA00022801"/>
    </source>
</evidence>
<keyword evidence="4" id="KW-1003">Cell membrane</keyword>
<evidence type="ECO:0000256" key="5">
    <source>
        <dbReference type="ARBA" id="ARBA00022622"/>
    </source>
</evidence>
<dbReference type="HOGENOM" id="CLU_377704_0_0_1"/>
<dbReference type="GO" id="GO:0000272">
    <property type="term" value="P:polysaccharide catabolic process"/>
    <property type="evidence" value="ECO:0007669"/>
    <property type="project" value="UniProtKB-KW"/>
</dbReference>
<dbReference type="KEGG" id="mbe:MBM_07851"/>
<reference evidence="17 18" key="1">
    <citation type="journal article" date="2012" name="BMC Genomics">
        <title>Sequencing the genome of Marssonina brunnea reveals fungus-poplar co-evolution.</title>
        <authorList>
            <person name="Zhu S."/>
            <person name="Cao Y.-Z."/>
            <person name="Jiang C."/>
            <person name="Tan B.-Y."/>
            <person name="Wang Z."/>
            <person name="Feng S."/>
            <person name="Zhang L."/>
            <person name="Su X.-H."/>
            <person name="Brejova B."/>
            <person name="Vinar T."/>
            <person name="Xu M."/>
            <person name="Wang M.-X."/>
            <person name="Zhang S.-G."/>
            <person name="Huang M.-R."/>
            <person name="Wu R."/>
            <person name="Zhou Y."/>
        </authorList>
    </citation>
    <scope>NUCLEOTIDE SEQUENCE [LARGE SCALE GENOMIC DNA]</scope>
    <source>
        <strain evidence="17 18">MB_m1</strain>
    </source>
</reference>
<evidence type="ECO:0000256" key="2">
    <source>
        <dbReference type="ARBA" id="ARBA00004609"/>
    </source>
</evidence>
<dbReference type="Pfam" id="PF00704">
    <property type="entry name" value="Glyco_hydro_18"/>
    <property type="match status" value="1"/>
</dbReference>
<evidence type="ECO:0000256" key="7">
    <source>
        <dbReference type="ARBA" id="ARBA00023024"/>
    </source>
</evidence>
<dbReference type="PROSITE" id="PS50948">
    <property type="entry name" value="PAN"/>
    <property type="match status" value="1"/>
</dbReference>
<dbReference type="Proteomes" id="UP000006753">
    <property type="component" value="Unassembled WGS sequence"/>
</dbReference>
<proteinExistence type="predicted"/>
<dbReference type="InterPro" id="IPR010730">
    <property type="entry name" value="HET"/>
</dbReference>
<dbReference type="PROSITE" id="PS51910">
    <property type="entry name" value="GH18_2"/>
    <property type="match status" value="1"/>
</dbReference>
<dbReference type="STRING" id="1072389.K1XNZ5"/>
<evidence type="ECO:0000256" key="9">
    <source>
        <dbReference type="ARBA" id="ARBA00023277"/>
    </source>
</evidence>
<feature type="region of interest" description="Disordered" evidence="14">
    <location>
        <begin position="391"/>
        <end position="424"/>
    </location>
</feature>
<keyword evidence="7" id="KW-0146">Chitin degradation</keyword>
<dbReference type="GO" id="GO:0008843">
    <property type="term" value="F:endochitinase activity"/>
    <property type="evidence" value="ECO:0007669"/>
    <property type="project" value="UniProtKB-EC"/>
</dbReference>
<keyword evidence="11 13" id="KW-0326">Glycosidase</keyword>
<gene>
    <name evidence="17" type="ORF">MBM_07851</name>
</gene>
<evidence type="ECO:0000256" key="14">
    <source>
        <dbReference type="SAM" id="MobiDB-lite"/>
    </source>
</evidence>
<dbReference type="PROSITE" id="PS01095">
    <property type="entry name" value="GH18_1"/>
    <property type="match status" value="1"/>
</dbReference>
<keyword evidence="18" id="KW-1185">Reference proteome</keyword>
<evidence type="ECO:0000313" key="18">
    <source>
        <dbReference type="Proteomes" id="UP000006753"/>
    </source>
</evidence>
<keyword evidence="5" id="KW-0325">Glycoprotein</keyword>
<dbReference type="InterPro" id="IPR001579">
    <property type="entry name" value="Glyco_hydro_18_chit_AS"/>
</dbReference>
<dbReference type="Gene3D" id="3.20.20.80">
    <property type="entry name" value="Glycosidases"/>
    <property type="match status" value="1"/>
</dbReference>
<evidence type="ECO:0000256" key="13">
    <source>
        <dbReference type="RuleBase" id="RU000489"/>
    </source>
</evidence>
<dbReference type="Pfam" id="PF06985">
    <property type="entry name" value="HET"/>
    <property type="match status" value="1"/>
</dbReference>
<dbReference type="PANTHER" id="PTHR45708">
    <property type="entry name" value="ENDOCHITINASE"/>
    <property type="match status" value="1"/>
</dbReference>
<dbReference type="InParanoid" id="K1XNZ5"/>
<dbReference type="GO" id="GO:0006032">
    <property type="term" value="P:chitin catabolic process"/>
    <property type="evidence" value="ECO:0007669"/>
    <property type="project" value="UniProtKB-KW"/>
</dbReference>
<evidence type="ECO:0000256" key="12">
    <source>
        <dbReference type="ARBA" id="ARBA00023326"/>
    </source>
</evidence>
<evidence type="ECO:0000256" key="3">
    <source>
        <dbReference type="ARBA" id="ARBA00012729"/>
    </source>
</evidence>
<keyword evidence="5" id="KW-0336">GPI-anchor</keyword>
<evidence type="ECO:0000256" key="1">
    <source>
        <dbReference type="ARBA" id="ARBA00000822"/>
    </source>
</evidence>
<comment type="subcellular location">
    <subcellularLocation>
        <location evidence="2">Cell membrane</location>
        <topology evidence="2">Lipid-anchor</topology>
        <topology evidence="2">GPI-anchor</topology>
    </subcellularLocation>
</comment>
<evidence type="ECO:0000256" key="10">
    <source>
        <dbReference type="ARBA" id="ARBA00023288"/>
    </source>
</evidence>
<dbReference type="InterPro" id="IPR001223">
    <property type="entry name" value="Glyco_hydro18_cat"/>
</dbReference>
<dbReference type="eggNOG" id="KOG4701">
    <property type="taxonomic scope" value="Eukaryota"/>
</dbReference>
<evidence type="ECO:0000256" key="11">
    <source>
        <dbReference type="ARBA" id="ARBA00023295"/>
    </source>
</evidence>
<dbReference type="GeneID" id="18763786"/>